<evidence type="ECO:0008006" key="11">
    <source>
        <dbReference type="Google" id="ProtNLM"/>
    </source>
</evidence>
<feature type="transmembrane region" description="Helical" evidence="8">
    <location>
        <begin position="147"/>
        <end position="169"/>
    </location>
</feature>
<dbReference type="PANTHER" id="PTHR19139">
    <property type="entry name" value="AQUAPORIN TRANSPORTER"/>
    <property type="match status" value="1"/>
</dbReference>
<feature type="transmembrane region" description="Helical" evidence="8">
    <location>
        <begin position="50"/>
        <end position="69"/>
    </location>
</feature>
<evidence type="ECO:0000256" key="8">
    <source>
        <dbReference type="SAM" id="Phobius"/>
    </source>
</evidence>
<dbReference type="Gene3D" id="1.20.1080.10">
    <property type="entry name" value="Glycerol uptake facilitator protein"/>
    <property type="match status" value="1"/>
</dbReference>
<name>A0A2S5BCP1_9BASI</name>
<keyword evidence="10" id="KW-1185">Reference proteome</keyword>
<sequence length="429" mass="45042">MSSDLPTVAPGQTNVHIPHHHRGGTWLRRQVGVGAHKGDRHAARLLKSHAIAFVGEFVGTMLFTFFAFAGTTVASLPATSVTNSGATADAGAVQPSPNTSSLLYVALSFGFSLAVNAQIFAGVTGSVFNPAIALGLALIGAHTPIRALILTVAEMFGSIAGAAITSALLPGPLNVRTTLVAGTSISRGLFIEMFLTIILMLTVLVCTVEKSSIGAETGSISPISIGLALFLAELVGVFYTGGAVNPARAFGPDVVLGKFDGYHWIYWLGPALGATVAVVFWRAIQWIHFELGPRASGTPEASKMLLDGPNSDQIGDKSVLKDEEGKGNGHTNHPAQGDLSRVISGRSQADSVMSVVRAEPEPEADRIAMLEHSNQRIEAMLRALTTAREAPGSPSTTAAGSINRRKVSHEDNSLHATDQYYVPPMHSQV</sequence>
<evidence type="ECO:0000313" key="10">
    <source>
        <dbReference type="Proteomes" id="UP000237144"/>
    </source>
</evidence>
<keyword evidence="5 8" id="KW-0472">Membrane</keyword>
<dbReference type="STRING" id="741276.A0A2S5BCP1"/>
<feature type="transmembrane region" description="Helical" evidence="8">
    <location>
        <begin position="189"/>
        <end position="208"/>
    </location>
</feature>
<comment type="subcellular location">
    <subcellularLocation>
        <location evidence="1">Membrane</location>
        <topology evidence="1">Multi-pass membrane protein</topology>
    </subcellularLocation>
</comment>
<keyword evidence="3 6" id="KW-0812">Transmembrane</keyword>
<dbReference type="SUPFAM" id="SSF81338">
    <property type="entry name" value="Aquaporin-like"/>
    <property type="match status" value="1"/>
</dbReference>
<organism evidence="9 10">
    <name type="scientific">Rhodotorula taiwanensis</name>
    <dbReference type="NCBI Taxonomy" id="741276"/>
    <lineage>
        <taxon>Eukaryota</taxon>
        <taxon>Fungi</taxon>
        <taxon>Dikarya</taxon>
        <taxon>Basidiomycota</taxon>
        <taxon>Pucciniomycotina</taxon>
        <taxon>Microbotryomycetes</taxon>
        <taxon>Sporidiobolales</taxon>
        <taxon>Sporidiobolaceae</taxon>
        <taxon>Rhodotorula</taxon>
    </lineage>
</organism>
<dbReference type="GO" id="GO:0015250">
    <property type="term" value="F:water channel activity"/>
    <property type="evidence" value="ECO:0007669"/>
    <property type="project" value="TreeGrafter"/>
</dbReference>
<evidence type="ECO:0000313" key="9">
    <source>
        <dbReference type="EMBL" id="POY74545.1"/>
    </source>
</evidence>
<evidence type="ECO:0000256" key="6">
    <source>
        <dbReference type="RuleBase" id="RU000477"/>
    </source>
</evidence>
<evidence type="ECO:0000256" key="1">
    <source>
        <dbReference type="ARBA" id="ARBA00004141"/>
    </source>
</evidence>
<dbReference type="Pfam" id="PF00230">
    <property type="entry name" value="MIP"/>
    <property type="match status" value="1"/>
</dbReference>
<gene>
    <name evidence="9" type="ORF">BMF94_2306</name>
</gene>
<feature type="compositionally biased region" description="Polar residues" evidence="7">
    <location>
        <begin position="1"/>
        <end position="15"/>
    </location>
</feature>
<dbReference type="GO" id="GO:0005886">
    <property type="term" value="C:plasma membrane"/>
    <property type="evidence" value="ECO:0007669"/>
    <property type="project" value="TreeGrafter"/>
</dbReference>
<feature type="compositionally biased region" description="Basic and acidic residues" evidence="7">
    <location>
        <begin position="314"/>
        <end position="327"/>
    </location>
</feature>
<comment type="similarity">
    <text evidence="2 6">Belongs to the MIP/aquaporin (TC 1.A.8) family.</text>
</comment>
<feature type="region of interest" description="Disordered" evidence="7">
    <location>
        <begin position="1"/>
        <end position="20"/>
    </location>
</feature>
<dbReference type="OrthoDB" id="3222at2759"/>
<feature type="region of interest" description="Disordered" evidence="7">
    <location>
        <begin position="300"/>
        <end position="340"/>
    </location>
</feature>
<feature type="transmembrane region" description="Helical" evidence="8">
    <location>
        <begin position="264"/>
        <end position="284"/>
    </location>
</feature>
<feature type="region of interest" description="Disordered" evidence="7">
    <location>
        <begin position="388"/>
        <end position="429"/>
    </location>
</feature>
<comment type="caution">
    <text evidence="9">The sequence shown here is derived from an EMBL/GenBank/DDBJ whole genome shotgun (WGS) entry which is preliminary data.</text>
</comment>
<keyword evidence="6" id="KW-0813">Transport</keyword>
<protein>
    <recommendedName>
        <fullName evidence="11">Aquaporin</fullName>
    </recommendedName>
</protein>
<dbReference type="EMBL" id="PJQD01000023">
    <property type="protein sequence ID" value="POY74545.1"/>
    <property type="molecule type" value="Genomic_DNA"/>
</dbReference>
<proteinExistence type="inferred from homology"/>
<feature type="transmembrane region" description="Helical" evidence="8">
    <location>
        <begin position="119"/>
        <end position="140"/>
    </location>
</feature>
<evidence type="ECO:0000256" key="4">
    <source>
        <dbReference type="ARBA" id="ARBA00022989"/>
    </source>
</evidence>
<feature type="transmembrane region" description="Helical" evidence="8">
    <location>
        <begin position="220"/>
        <end position="244"/>
    </location>
</feature>
<dbReference type="AlphaFoldDB" id="A0A2S5BCP1"/>
<dbReference type="Proteomes" id="UP000237144">
    <property type="component" value="Unassembled WGS sequence"/>
</dbReference>
<dbReference type="InterPro" id="IPR034294">
    <property type="entry name" value="Aquaporin_transptr"/>
</dbReference>
<dbReference type="PANTHER" id="PTHR19139:SF199">
    <property type="entry name" value="MIP17260P"/>
    <property type="match status" value="1"/>
</dbReference>
<evidence type="ECO:0000256" key="7">
    <source>
        <dbReference type="SAM" id="MobiDB-lite"/>
    </source>
</evidence>
<evidence type="ECO:0000256" key="2">
    <source>
        <dbReference type="ARBA" id="ARBA00006175"/>
    </source>
</evidence>
<keyword evidence="4 8" id="KW-1133">Transmembrane helix</keyword>
<evidence type="ECO:0000256" key="3">
    <source>
        <dbReference type="ARBA" id="ARBA00022692"/>
    </source>
</evidence>
<accession>A0A2S5BCP1</accession>
<dbReference type="InterPro" id="IPR000425">
    <property type="entry name" value="MIP"/>
</dbReference>
<evidence type="ECO:0000256" key="5">
    <source>
        <dbReference type="ARBA" id="ARBA00023136"/>
    </source>
</evidence>
<dbReference type="PRINTS" id="PR00783">
    <property type="entry name" value="MINTRINSICP"/>
</dbReference>
<dbReference type="InterPro" id="IPR023271">
    <property type="entry name" value="Aquaporin-like"/>
</dbReference>
<reference evidence="9 10" key="1">
    <citation type="journal article" date="2018" name="Front. Microbiol.">
        <title>Prospects for Fungal Bioremediation of Acidic Radioactive Waste Sites: Characterization and Genome Sequence of Rhodotorula taiwanensis MD1149.</title>
        <authorList>
            <person name="Tkavc R."/>
            <person name="Matrosova V.Y."/>
            <person name="Grichenko O.E."/>
            <person name="Gostincar C."/>
            <person name="Volpe R.P."/>
            <person name="Klimenkova P."/>
            <person name="Gaidamakova E.K."/>
            <person name="Zhou C.E."/>
            <person name="Stewart B.J."/>
            <person name="Lyman M.G."/>
            <person name="Malfatti S.A."/>
            <person name="Rubinfeld B."/>
            <person name="Courtot M."/>
            <person name="Singh J."/>
            <person name="Dalgard C.L."/>
            <person name="Hamilton T."/>
            <person name="Frey K.G."/>
            <person name="Gunde-Cimerman N."/>
            <person name="Dugan L."/>
            <person name="Daly M.J."/>
        </authorList>
    </citation>
    <scope>NUCLEOTIDE SEQUENCE [LARGE SCALE GENOMIC DNA]</scope>
    <source>
        <strain evidence="9 10">MD1149</strain>
    </source>
</reference>